<evidence type="ECO:0000259" key="2">
    <source>
        <dbReference type="Pfam" id="PF04892"/>
    </source>
</evidence>
<feature type="transmembrane region" description="Helical" evidence="1">
    <location>
        <begin position="45"/>
        <end position="61"/>
    </location>
</feature>
<dbReference type="Pfam" id="PF04892">
    <property type="entry name" value="VanZ"/>
    <property type="match status" value="1"/>
</dbReference>
<evidence type="ECO:0000313" key="4">
    <source>
        <dbReference type="Proteomes" id="UP000249725"/>
    </source>
</evidence>
<dbReference type="EMBL" id="QFYR01000001">
    <property type="protein sequence ID" value="RAK57282.1"/>
    <property type="molecule type" value="Genomic_DNA"/>
</dbReference>
<keyword evidence="4" id="KW-1185">Reference proteome</keyword>
<dbReference type="PANTHER" id="PTHR28008:SF1">
    <property type="entry name" value="DOMAIN PROTEIN, PUTATIVE (AFU_ORTHOLOGUE AFUA_3G10980)-RELATED"/>
    <property type="match status" value="1"/>
</dbReference>
<gene>
    <name evidence="3" type="ORF">DJ018_04865</name>
</gene>
<dbReference type="OrthoDB" id="7429094at2"/>
<dbReference type="AlphaFoldDB" id="A0A328AQI9"/>
<keyword evidence="1" id="KW-1133">Transmembrane helix</keyword>
<keyword evidence="1" id="KW-0812">Transmembrane</keyword>
<keyword evidence="1" id="KW-0472">Membrane</keyword>
<accession>A0A328AQI9</accession>
<evidence type="ECO:0000313" key="3">
    <source>
        <dbReference type="EMBL" id="RAK57282.1"/>
    </source>
</evidence>
<comment type="caution">
    <text evidence="3">The sequence shown here is derived from an EMBL/GenBank/DDBJ whole genome shotgun (WGS) entry which is preliminary data.</text>
</comment>
<dbReference type="RefSeq" id="WP_111513734.1">
    <property type="nucleotide sequence ID" value="NZ_QFYR01000001.1"/>
</dbReference>
<proteinExistence type="predicted"/>
<dbReference type="InterPro" id="IPR006976">
    <property type="entry name" value="VanZ-like"/>
</dbReference>
<feature type="transmembrane region" description="Helical" evidence="1">
    <location>
        <begin position="99"/>
        <end position="119"/>
    </location>
</feature>
<dbReference type="Proteomes" id="UP000249725">
    <property type="component" value="Unassembled WGS sequence"/>
</dbReference>
<feature type="transmembrane region" description="Helical" evidence="1">
    <location>
        <begin position="68"/>
        <end position="87"/>
    </location>
</feature>
<reference evidence="4" key="1">
    <citation type="submission" date="2018-05" db="EMBL/GenBank/DDBJ databases">
        <authorList>
            <person name="Li X."/>
        </authorList>
    </citation>
    <scope>NUCLEOTIDE SEQUENCE [LARGE SCALE GENOMIC DNA]</scope>
    <source>
        <strain evidence="4">YIM 73061</strain>
    </source>
</reference>
<dbReference type="PANTHER" id="PTHR28008">
    <property type="entry name" value="DOMAIN PROTEIN, PUTATIVE (AFU_ORTHOLOGUE AFUA_3G10980)-RELATED"/>
    <property type="match status" value="1"/>
</dbReference>
<feature type="domain" description="VanZ-like" evidence="2">
    <location>
        <begin position="54"/>
        <end position="113"/>
    </location>
</feature>
<evidence type="ECO:0000256" key="1">
    <source>
        <dbReference type="SAM" id="Phobius"/>
    </source>
</evidence>
<name>A0A328AQI9_9CAUL</name>
<protein>
    <submittedName>
        <fullName evidence="3">VanZ family protein</fullName>
    </submittedName>
</protein>
<sequence>MTLDPTALLPRPVRLALYAAACAVLLYVCLAPSEGLPQERIWDKAEHAMGWAVLTGLGLFLSPRRPRAIAGFAFGLGVAVEVLQAALPFGRDGDVRDLLADSIGIGLALLVWATVTRLGRRIDAR</sequence>
<organism evidence="3 4">
    <name type="scientific">Phenylobacterium deserti</name>
    <dbReference type="NCBI Taxonomy" id="1914756"/>
    <lineage>
        <taxon>Bacteria</taxon>
        <taxon>Pseudomonadati</taxon>
        <taxon>Pseudomonadota</taxon>
        <taxon>Alphaproteobacteria</taxon>
        <taxon>Caulobacterales</taxon>
        <taxon>Caulobacteraceae</taxon>
        <taxon>Phenylobacterium</taxon>
    </lineage>
</organism>